<dbReference type="RefSeq" id="WP_011391175.1">
    <property type="nucleotide sequence ID" value="NC_007643.1"/>
</dbReference>
<dbReference type="EC" id="4.2.1.20" evidence="9"/>
<dbReference type="PANTHER" id="PTHR43406">
    <property type="entry name" value="TRYPTOPHAN SYNTHASE, ALPHA CHAIN"/>
    <property type="match status" value="1"/>
</dbReference>
<keyword evidence="6 9" id="KW-0057">Aromatic amino acid biosynthesis</keyword>
<keyword evidence="12" id="KW-1185">Reference proteome</keyword>
<dbReference type="KEGG" id="rru:Rru_A3428"/>
<dbReference type="HAMAP" id="MF_00131">
    <property type="entry name" value="Trp_synth_alpha"/>
    <property type="match status" value="1"/>
</dbReference>
<dbReference type="UniPathway" id="UPA00035">
    <property type="reaction ID" value="UER00044"/>
</dbReference>
<dbReference type="SUPFAM" id="SSF51366">
    <property type="entry name" value="Ribulose-phoshate binding barrel"/>
    <property type="match status" value="1"/>
</dbReference>
<dbReference type="Proteomes" id="UP000001929">
    <property type="component" value="Chromosome"/>
</dbReference>
<comment type="subunit">
    <text evidence="3 9">Tetramer of two alpha and two beta chains.</text>
</comment>
<evidence type="ECO:0000256" key="4">
    <source>
        <dbReference type="ARBA" id="ARBA00022605"/>
    </source>
</evidence>
<dbReference type="PROSITE" id="PS00167">
    <property type="entry name" value="TRP_SYNTHASE_ALPHA"/>
    <property type="match status" value="1"/>
</dbReference>
<evidence type="ECO:0000256" key="2">
    <source>
        <dbReference type="ARBA" id="ARBA00004733"/>
    </source>
</evidence>
<comment type="pathway">
    <text evidence="2 9">Amino-acid biosynthesis; L-tryptophan biosynthesis; L-tryptophan from chorismate: step 5/5.</text>
</comment>
<keyword evidence="7 9" id="KW-0456">Lyase</keyword>
<evidence type="ECO:0000256" key="5">
    <source>
        <dbReference type="ARBA" id="ARBA00022822"/>
    </source>
</evidence>
<dbReference type="Gene3D" id="3.20.20.70">
    <property type="entry name" value="Aldolase class I"/>
    <property type="match status" value="1"/>
</dbReference>
<dbReference type="PANTHER" id="PTHR43406:SF1">
    <property type="entry name" value="TRYPTOPHAN SYNTHASE ALPHA CHAIN, CHLOROPLASTIC"/>
    <property type="match status" value="1"/>
</dbReference>
<evidence type="ECO:0000256" key="7">
    <source>
        <dbReference type="ARBA" id="ARBA00023239"/>
    </source>
</evidence>
<proteinExistence type="inferred from homology"/>
<evidence type="ECO:0000313" key="12">
    <source>
        <dbReference type="Proteomes" id="UP000001929"/>
    </source>
</evidence>
<evidence type="ECO:0000313" key="11">
    <source>
        <dbReference type="EMBL" id="ABC24222.1"/>
    </source>
</evidence>
<accession>Q2RNS3</accession>
<dbReference type="EnsemblBacteria" id="ABC24222">
    <property type="protein sequence ID" value="ABC24222"/>
    <property type="gene ID" value="Rru_A3428"/>
</dbReference>
<sequence>MSATTPTTDRLSRRFAALKAEGRGGLVTYVMAGDPDQETALALMRGLPGAGADIIELGMPFSDPMADGPAIQAAALRALAAGMTLTGTLETLKAFRATDDDTPVVLMGYYNPIHYYGAEAFARDAALAGADGLIIVDLPPEEADELLPFLRAQGLHLIMLATPTTDEARLPAILERASGFLYYVSIAGITGTAAADAGGVAQAVARIRRKTDLPIAIGFGVSTPAQAATMARVGDAAVVGSAIVRRLAEGGDVLGFVGELAGALRKVDAAG</sequence>
<organism evidence="11 12">
    <name type="scientific">Rhodospirillum rubrum (strain ATCC 11170 / ATH 1.1.1 / DSM 467 / LMG 4362 / NCIMB 8255 / S1)</name>
    <dbReference type="NCBI Taxonomy" id="269796"/>
    <lineage>
        <taxon>Bacteria</taxon>
        <taxon>Pseudomonadati</taxon>
        <taxon>Pseudomonadota</taxon>
        <taxon>Alphaproteobacteria</taxon>
        <taxon>Rhodospirillales</taxon>
        <taxon>Rhodospirillaceae</taxon>
        <taxon>Rhodospirillum</taxon>
    </lineage>
</organism>
<dbReference type="InterPro" id="IPR018204">
    <property type="entry name" value="Trp_synthase_alpha_AS"/>
</dbReference>
<evidence type="ECO:0000256" key="8">
    <source>
        <dbReference type="ARBA" id="ARBA00049047"/>
    </source>
</evidence>
<evidence type="ECO:0000256" key="9">
    <source>
        <dbReference type="HAMAP-Rule" id="MF_00131"/>
    </source>
</evidence>
<dbReference type="HOGENOM" id="CLU_016734_0_0_5"/>
<comment type="catalytic activity">
    <reaction evidence="8 9">
        <text>(1S,2R)-1-C-(indol-3-yl)glycerol 3-phosphate + L-serine = D-glyceraldehyde 3-phosphate + L-tryptophan + H2O</text>
        <dbReference type="Rhea" id="RHEA:10532"/>
        <dbReference type="ChEBI" id="CHEBI:15377"/>
        <dbReference type="ChEBI" id="CHEBI:33384"/>
        <dbReference type="ChEBI" id="CHEBI:57912"/>
        <dbReference type="ChEBI" id="CHEBI:58866"/>
        <dbReference type="ChEBI" id="CHEBI:59776"/>
        <dbReference type="EC" id="4.2.1.20"/>
    </reaction>
</comment>
<evidence type="ECO:0000256" key="1">
    <source>
        <dbReference type="ARBA" id="ARBA00003365"/>
    </source>
</evidence>
<dbReference type="InterPro" id="IPR013785">
    <property type="entry name" value="Aldolase_TIM"/>
</dbReference>
<dbReference type="AlphaFoldDB" id="Q2RNS3"/>
<comment type="function">
    <text evidence="1 9">The alpha subunit is responsible for the aldol cleavage of indoleglycerol phosphate to indole and glyceraldehyde 3-phosphate.</text>
</comment>
<evidence type="ECO:0000256" key="6">
    <source>
        <dbReference type="ARBA" id="ARBA00023141"/>
    </source>
</evidence>
<dbReference type="FunFam" id="3.20.20.70:FF:000037">
    <property type="entry name" value="Tryptophan synthase alpha chain"/>
    <property type="match status" value="1"/>
</dbReference>
<dbReference type="InterPro" id="IPR011060">
    <property type="entry name" value="RibuloseP-bd_barrel"/>
</dbReference>
<protein>
    <recommendedName>
        <fullName evidence="9">Tryptophan synthase alpha chain</fullName>
        <ecNumber evidence="9">4.2.1.20</ecNumber>
    </recommendedName>
</protein>
<feature type="active site" description="Proton acceptor" evidence="9">
    <location>
        <position position="67"/>
    </location>
</feature>
<evidence type="ECO:0000256" key="3">
    <source>
        <dbReference type="ARBA" id="ARBA00011270"/>
    </source>
</evidence>
<feature type="active site" description="Proton acceptor" evidence="9">
    <location>
        <position position="56"/>
    </location>
</feature>
<dbReference type="STRING" id="269796.Rru_A3428"/>
<reference evidence="11 12" key="1">
    <citation type="journal article" date="2011" name="Stand. Genomic Sci.">
        <title>Complete genome sequence of Rhodospirillum rubrum type strain (S1).</title>
        <authorList>
            <person name="Munk A.C."/>
            <person name="Copeland A."/>
            <person name="Lucas S."/>
            <person name="Lapidus A."/>
            <person name="Del Rio T.G."/>
            <person name="Barry K."/>
            <person name="Detter J.C."/>
            <person name="Hammon N."/>
            <person name="Israni S."/>
            <person name="Pitluck S."/>
            <person name="Brettin T."/>
            <person name="Bruce D."/>
            <person name="Han C."/>
            <person name="Tapia R."/>
            <person name="Gilna P."/>
            <person name="Schmutz J."/>
            <person name="Larimer F."/>
            <person name="Land M."/>
            <person name="Kyrpides N.C."/>
            <person name="Mavromatis K."/>
            <person name="Richardson P."/>
            <person name="Rohde M."/>
            <person name="Goker M."/>
            <person name="Klenk H.P."/>
            <person name="Zhang Y."/>
            <person name="Roberts G.P."/>
            <person name="Reslewic S."/>
            <person name="Schwartz D.C."/>
        </authorList>
    </citation>
    <scope>NUCLEOTIDE SEQUENCE [LARGE SCALE GENOMIC DNA]</scope>
    <source>
        <strain evidence="12">ATCC 11170 / ATH 1.1.1 / DSM 467 / LMG 4362 / NCIMB 8255 / S1</strain>
    </source>
</reference>
<name>Q2RNS3_RHORT</name>
<dbReference type="PhylomeDB" id="Q2RNS3"/>
<dbReference type="PATRIC" id="fig|269796.9.peg.3544"/>
<keyword evidence="4 9" id="KW-0028">Amino-acid biosynthesis</keyword>
<comment type="similarity">
    <text evidence="9 10">Belongs to the TrpA family.</text>
</comment>
<gene>
    <name evidence="9" type="primary">trpA</name>
    <name evidence="11" type="ordered locus">Rru_A3428</name>
</gene>
<keyword evidence="5 9" id="KW-0822">Tryptophan biosynthesis</keyword>
<dbReference type="InterPro" id="IPR002028">
    <property type="entry name" value="Trp_synthase_suA"/>
</dbReference>
<dbReference type="NCBIfam" id="TIGR00262">
    <property type="entry name" value="trpA"/>
    <property type="match status" value="1"/>
</dbReference>
<dbReference type="GO" id="GO:0004834">
    <property type="term" value="F:tryptophan synthase activity"/>
    <property type="evidence" value="ECO:0007669"/>
    <property type="project" value="UniProtKB-UniRule"/>
</dbReference>
<dbReference type="Pfam" id="PF00290">
    <property type="entry name" value="Trp_syntA"/>
    <property type="match status" value="1"/>
</dbReference>
<evidence type="ECO:0000256" key="10">
    <source>
        <dbReference type="RuleBase" id="RU003662"/>
    </source>
</evidence>
<dbReference type="CDD" id="cd04724">
    <property type="entry name" value="Tryptophan_synthase_alpha"/>
    <property type="match status" value="1"/>
</dbReference>
<dbReference type="GO" id="GO:0005829">
    <property type="term" value="C:cytosol"/>
    <property type="evidence" value="ECO:0007669"/>
    <property type="project" value="TreeGrafter"/>
</dbReference>
<dbReference type="EMBL" id="CP000230">
    <property type="protein sequence ID" value="ABC24222.1"/>
    <property type="molecule type" value="Genomic_DNA"/>
</dbReference>
<dbReference type="eggNOG" id="COG0159">
    <property type="taxonomic scope" value="Bacteria"/>
</dbReference>